<evidence type="ECO:0000256" key="4">
    <source>
        <dbReference type="ARBA" id="ARBA00022989"/>
    </source>
</evidence>
<evidence type="ECO:0000256" key="9">
    <source>
        <dbReference type="SAM" id="Phobius"/>
    </source>
</evidence>
<evidence type="ECO:0000256" key="1">
    <source>
        <dbReference type="ARBA" id="ARBA00004167"/>
    </source>
</evidence>
<dbReference type="InterPro" id="IPR000859">
    <property type="entry name" value="CUB_dom"/>
</dbReference>
<keyword evidence="7" id="KW-0325">Glycoprotein</keyword>
<evidence type="ECO:0000256" key="5">
    <source>
        <dbReference type="ARBA" id="ARBA00023136"/>
    </source>
</evidence>
<keyword evidence="2 9" id="KW-0812">Transmembrane</keyword>
<keyword evidence="6" id="KW-1015">Disulfide bond</keyword>
<accession>A0A6A4W6T0</accession>
<keyword evidence="5 9" id="KW-0472">Membrane</keyword>
<feature type="compositionally biased region" description="Basic and acidic residues" evidence="8">
    <location>
        <begin position="486"/>
        <end position="504"/>
    </location>
</feature>
<dbReference type="OrthoDB" id="6343880at2759"/>
<dbReference type="Proteomes" id="UP000440578">
    <property type="component" value="Unassembled WGS sequence"/>
</dbReference>
<evidence type="ECO:0000256" key="6">
    <source>
        <dbReference type="ARBA" id="ARBA00023157"/>
    </source>
</evidence>
<feature type="region of interest" description="Disordered" evidence="8">
    <location>
        <begin position="484"/>
        <end position="515"/>
    </location>
</feature>
<dbReference type="PROSITE" id="PS50092">
    <property type="entry name" value="TSP1"/>
    <property type="match status" value="1"/>
</dbReference>
<dbReference type="EMBL" id="VIIS01000938">
    <property type="protein sequence ID" value="KAF0303497.1"/>
    <property type="molecule type" value="Genomic_DNA"/>
</dbReference>
<dbReference type="InterPro" id="IPR035914">
    <property type="entry name" value="Sperma_CUB_dom_sf"/>
</dbReference>
<feature type="region of interest" description="Disordered" evidence="8">
    <location>
        <begin position="34"/>
        <end position="60"/>
    </location>
</feature>
<dbReference type="Pfam" id="PF00090">
    <property type="entry name" value="TSP_1"/>
    <property type="match status" value="1"/>
</dbReference>
<dbReference type="CDD" id="cd00041">
    <property type="entry name" value="CUB"/>
    <property type="match status" value="1"/>
</dbReference>
<dbReference type="Gene3D" id="2.20.100.10">
    <property type="entry name" value="Thrombospondin type-1 (TSP1) repeat"/>
    <property type="match status" value="1"/>
</dbReference>
<dbReference type="FunFam" id="2.20.100.10:FF:000021">
    <property type="entry name" value="semaphorin-5B isoform X1"/>
    <property type="match status" value="1"/>
</dbReference>
<dbReference type="InterPro" id="IPR036383">
    <property type="entry name" value="TSP1_rpt_sf"/>
</dbReference>
<comment type="subcellular location">
    <subcellularLocation>
        <location evidence="1">Membrane</location>
        <topology evidence="1">Single-pass membrane protein</topology>
    </subcellularLocation>
</comment>
<dbReference type="AlphaFoldDB" id="A0A6A4W6T0"/>
<comment type="caution">
    <text evidence="10">The sequence shown here is derived from an EMBL/GenBank/DDBJ whole genome shotgun (WGS) entry which is preliminary data.</text>
</comment>
<dbReference type="GO" id="GO:0071944">
    <property type="term" value="C:cell periphery"/>
    <property type="evidence" value="ECO:0007669"/>
    <property type="project" value="TreeGrafter"/>
</dbReference>
<reference evidence="10 11" key="1">
    <citation type="submission" date="2019-07" db="EMBL/GenBank/DDBJ databases">
        <title>Draft genome assembly of a fouling barnacle, Amphibalanus amphitrite (Darwin, 1854): The first reference genome for Thecostraca.</title>
        <authorList>
            <person name="Kim W."/>
        </authorList>
    </citation>
    <scope>NUCLEOTIDE SEQUENCE [LARGE SCALE GENOMIC DNA]</scope>
    <source>
        <strain evidence="10">SNU_AA5</strain>
        <tissue evidence="10">Soma without cirri and trophi</tissue>
    </source>
</reference>
<dbReference type="InterPro" id="IPR000884">
    <property type="entry name" value="TSP1_rpt"/>
</dbReference>
<evidence type="ECO:0000313" key="10">
    <source>
        <dbReference type="EMBL" id="KAF0303497.1"/>
    </source>
</evidence>
<keyword evidence="11" id="KW-1185">Reference proteome</keyword>
<dbReference type="GO" id="GO:0016020">
    <property type="term" value="C:membrane"/>
    <property type="evidence" value="ECO:0007669"/>
    <property type="project" value="UniProtKB-SubCell"/>
</dbReference>
<dbReference type="SUPFAM" id="SSF49854">
    <property type="entry name" value="Spermadhesin, CUB domain"/>
    <property type="match status" value="1"/>
</dbReference>
<evidence type="ECO:0000256" key="3">
    <source>
        <dbReference type="ARBA" id="ARBA00022737"/>
    </source>
</evidence>
<dbReference type="PANTHER" id="PTHR16311">
    <property type="entry name" value="THROMBOSPONDIN TYPE I DOMAIN-CONTAINING 1"/>
    <property type="match status" value="1"/>
</dbReference>
<evidence type="ECO:0000256" key="7">
    <source>
        <dbReference type="ARBA" id="ARBA00023180"/>
    </source>
</evidence>
<feature type="region of interest" description="Disordered" evidence="8">
    <location>
        <begin position="648"/>
        <end position="688"/>
    </location>
</feature>
<dbReference type="InterPro" id="IPR038877">
    <property type="entry name" value="THSD1"/>
</dbReference>
<gene>
    <name evidence="10" type="primary">THBS2</name>
    <name evidence="10" type="ORF">FJT64_024518</name>
</gene>
<sequence length="688" mass="73323">MAILYTTRTGDAAVRRSVNVPKFDLKQRKNALGTTEAESGILDDSQEASGDGLESSGDVEETVQDTGTVAVFSVEFERSTATALQSNITVLIKWTLRTSEISVFPCLSGVEVYYRRPKCGAVSGMVRVAGVERAAVESAVPPTTRHYVGEMRVADYTSAMSFRCDMFSERFQEYCFSYVTFGWNGSVHTVKTACLSTLMPILRTDGGFGPWSPWSPCRTSCGAASSVRYRFCNSPPPRNNGAYCQGEGIQVRRCALPPCPTPPVTLSPVQKAYVSPTCRCGCDVVLSRGQNYSVAAATGRCSAASLWRFETTEGNVLSLHFSYFLLNTSSERLYARDGPYSNSELLVGGRGAALPPPVVSSGNFLLLEYIGGPASGAHPAGGFLASVAAVAFNRSGGVQLAMAGSERPGLPTVGVFSIALLTVILVVLLGAAFYHAWQARRVARSHSCESLFSSADDADGGGGGGSGGAGWASLHTSVTSIAESTALEKRSEAEDSPESTEKYRPHTKLASKRWKDRENRRRLLVRSESADTLKPTVSESALSTALSSAVSSALSSASTAALSTADQELELDYYDYHMANASLAPGSIFGMDPLQLSLCAYDFDVTPTEELELGEMSELGTTEATQVTEVAAEGAATDAELTELTEVAEEVTDRTEVGDDIQFADDTDDDGSLKDEHDSPASVLEDKE</sequence>
<dbReference type="SMART" id="SM00209">
    <property type="entry name" value="TSP1"/>
    <property type="match status" value="1"/>
</dbReference>
<dbReference type="Gene3D" id="2.60.120.290">
    <property type="entry name" value="Spermadhesin, CUB domain"/>
    <property type="match status" value="1"/>
</dbReference>
<feature type="compositionally biased region" description="Basic and acidic residues" evidence="8">
    <location>
        <begin position="671"/>
        <end position="688"/>
    </location>
</feature>
<dbReference type="PANTHER" id="PTHR16311:SF3">
    <property type="entry name" value="THROMBOSPONDIN TYPE-1 DOMAIN-CONTAINING PROTEIN 1"/>
    <property type="match status" value="1"/>
</dbReference>
<evidence type="ECO:0000313" key="11">
    <source>
        <dbReference type="Proteomes" id="UP000440578"/>
    </source>
</evidence>
<evidence type="ECO:0000256" key="2">
    <source>
        <dbReference type="ARBA" id="ARBA00022692"/>
    </source>
</evidence>
<protein>
    <submittedName>
        <fullName evidence="10">Thrombospondin-2</fullName>
    </submittedName>
</protein>
<evidence type="ECO:0000256" key="8">
    <source>
        <dbReference type="SAM" id="MobiDB-lite"/>
    </source>
</evidence>
<keyword evidence="3" id="KW-0677">Repeat</keyword>
<keyword evidence="4 9" id="KW-1133">Transmembrane helix</keyword>
<name>A0A6A4W6T0_AMPAM</name>
<feature type="compositionally biased region" description="Acidic residues" evidence="8">
    <location>
        <begin position="658"/>
        <end position="670"/>
    </location>
</feature>
<feature type="transmembrane region" description="Helical" evidence="9">
    <location>
        <begin position="415"/>
        <end position="437"/>
    </location>
</feature>
<proteinExistence type="predicted"/>
<dbReference type="GO" id="GO:0007399">
    <property type="term" value="P:nervous system development"/>
    <property type="evidence" value="ECO:0007669"/>
    <property type="project" value="UniProtKB-ARBA"/>
</dbReference>
<organism evidence="10 11">
    <name type="scientific">Amphibalanus amphitrite</name>
    <name type="common">Striped barnacle</name>
    <name type="synonym">Balanus amphitrite</name>
    <dbReference type="NCBI Taxonomy" id="1232801"/>
    <lineage>
        <taxon>Eukaryota</taxon>
        <taxon>Metazoa</taxon>
        <taxon>Ecdysozoa</taxon>
        <taxon>Arthropoda</taxon>
        <taxon>Crustacea</taxon>
        <taxon>Multicrustacea</taxon>
        <taxon>Cirripedia</taxon>
        <taxon>Thoracica</taxon>
        <taxon>Thoracicalcarea</taxon>
        <taxon>Balanomorpha</taxon>
        <taxon>Balanoidea</taxon>
        <taxon>Balanidae</taxon>
        <taxon>Amphibalaninae</taxon>
        <taxon>Amphibalanus</taxon>
    </lineage>
</organism>
<dbReference type="SUPFAM" id="SSF82895">
    <property type="entry name" value="TSP-1 type 1 repeat"/>
    <property type="match status" value="1"/>
</dbReference>